<proteinExistence type="predicted"/>
<reference evidence="1" key="1">
    <citation type="journal article" date="2014" name="Int. J. Syst. Evol. Microbiol.">
        <title>Complete genome sequence of Corynebacterium casei LMG S-19264T (=DSM 44701T), isolated from a smear-ripened cheese.</title>
        <authorList>
            <consortium name="US DOE Joint Genome Institute (JGI-PGF)"/>
            <person name="Walter F."/>
            <person name="Albersmeier A."/>
            <person name="Kalinowski J."/>
            <person name="Ruckert C."/>
        </authorList>
    </citation>
    <scope>NUCLEOTIDE SEQUENCE</scope>
    <source>
        <strain evidence="1">VKM B-2748</strain>
    </source>
</reference>
<accession>A0A9W6JTX1</accession>
<organism evidence="1 2">
    <name type="scientific">Methylopila turkensis</name>
    <dbReference type="NCBI Taxonomy" id="1437816"/>
    <lineage>
        <taxon>Bacteria</taxon>
        <taxon>Pseudomonadati</taxon>
        <taxon>Pseudomonadota</taxon>
        <taxon>Alphaproteobacteria</taxon>
        <taxon>Hyphomicrobiales</taxon>
        <taxon>Methylopilaceae</taxon>
        <taxon>Methylopila</taxon>
    </lineage>
</organism>
<dbReference type="EMBL" id="BSFL01000003">
    <property type="protein sequence ID" value="GLK81503.1"/>
    <property type="molecule type" value="Genomic_DNA"/>
</dbReference>
<name>A0A9W6JTX1_9HYPH</name>
<keyword evidence="2" id="KW-1185">Reference proteome</keyword>
<dbReference type="AlphaFoldDB" id="A0A9W6JTX1"/>
<evidence type="ECO:0000313" key="2">
    <source>
        <dbReference type="Proteomes" id="UP001143309"/>
    </source>
</evidence>
<dbReference type="Proteomes" id="UP001143309">
    <property type="component" value="Unassembled WGS sequence"/>
</dbReference>
<reference evidence="1" key="2">
    <citation type="submission" date="2023-01" db="EMBL/GenBank/DDBJ databases">
        <authorList>
            <person name="Sun Q."/>
            <person name="Evtushenko L."/>
        </authorList>
    </citation>
    <scope>NUCLEOTIDE SEQUENCE</scope>
    <source>
        <strain evidence="1">VKM B-2748</strain>
    </source>
</reference>
<comment type="caution">
    <text evidence="1">The sequence shown here is derived from an EMBL/GenBank/DDBJ whole genome shotgun (WGS) entry which is preliminary data.</text>
</comment>
<dbReference type="RefSeq" id="WP_271201952.1">
    <property type="nucleotide sequence ID" value="NZ_BSFL01000003.1"/>
</dbReference>
<protein>
    <submittedName>
        <fullName evidence="1">Uncharacterized protein</fullName>
    </submittedName>
</protein>
<sequence length="76" mass="7974">MSTFKVPLSEQDAELIAQALDVYATTLMCAPLGLGLELLMDVRELRSRIAAASDEHEAAQDAPTAAGGNVVAFARA</sequence>
<gene>
    <name evidence="1" type="ORF">GCM10008174_32440</name>
</gene>
<evidence type="ECO:0000313" key="1">
    <source>
        <dbReference type="EMBL" id="GLK81503.1"/>
    </source>
</evidence>